<name>A0A830GM49_9EURY</name>
<dbReference type="SUPFAM" id="SSF51419">
    <property type="entry name" value="PLP-binding barrel"/>
    <property type="match status" value="1"/>
</dbReference>
<dbReference type="EC" id="4.1.1.20" evidence="5"/>
<evidence type="ECO:0000256" key="2">
    <source>
        <dbReference type="ARBA" id="ARBA00022793"/>
    </source>
</evidence>
<protein>
    <recommendedName>
        <fullName evidence="5">Diaminopimelate decarboxylase</fullName>
        <ecNumber evidence="5">4.1.1.20</ecNumber>
    </recommendedName>
</protein>
<organism evidence="8 9">
    <name type="scientific">Haloarcula pellucida</name>
    <dbReference type="NCBI Taxonomy" id="1427151"/>
    <lineage>
        <taxon>Archaea</taxon>
        <taxon>Methanobacteriati</taxon>
        <taxon>Methanobacteriota</taxon>
        <taxon>Stenosarchaea group</taxon>
        <taxon>Halobacteria</taxon>
        <taxon>Halobacteriales</taxon>
        <taxon>Haloarculaceae</taxon>
        <taxon>Haloarcula</taxon>
    </lineage>
</organism>
<reference evidence="8" key="2">
    <citation type="submission" date="2020-09" db="EMBL/GenBank/DDBJ databases">
        <authorList>
            <person name="Sun Q."/>
            <person name="Ohkuma M."/>
        </authorList>
    </citation>
    <scope>NUCLEOTIDE SEQUENCE</scope>
    <source>
        <strain evidence="8">JCM 17820</strain>
    </source>
</reference>
<evidence type="ECO:0000256" key="3">
    <source>
        <dbReference type="ARBA" id="ARBA00022898"/>
    </source>
</evidence>
<feature type="active site" description="Proton donor" evidence="6">
    <location>
        <position position="353"/>
    </location>
</feature>
<evidence type="ECO:0000313" key="9">
    <source>
        <dbReference type="Proteomes" id="UP000605784"/>
    </source>
</evidence>
<dbReference type="InterPro" id="IPR022657">
    <property type="entry name" value="De-COase2_CS"/>
</dbReference>
<comment type="cofactor">
    <cofactor evidence="1 6">
        <name>pyridoxal 5'-phosphate</name>
        <dbReference type="ChEBI" id="CHEBI:597326"/>
    </cofactor>
</comment>
<dbReference type="EMBL" id="BMOU01000003">
    <property type="protein sequence ID" value="GGN95193.1"/>
    <property type="molecule type" value="Genomic_DNA"/>
</dbReference>
<keyword evidence="2" id="KW-0210">Decarboxylase</keyword>
<proteinExistence type="predicted"/>
<evidence type="ECO:0000313" key="8">
    <source>
        <dbReference type="EMBL" id="GGN95193.1"/>
    </source>
</evidence>
<dbReference type="Pfam" id="PF02784">
    <property type="entry name" value="Orn_Arg_deC_N"/>
    <property type="match status" value="1"/>
</dbReference>
<feature type="domain" description="Orn/DAP/Arg decarboxylase 2 N-terminal" evidence="7">
    <location>
        <begin position="51"/>
        <end position="295"/>
    </location>
</feature>
<evidence type="ECO:0000259" key="7">
    <source>
        <dbReference type="Pfam" id="PF02784"/>
    </source>
</evidence>
<dbReference type="PROSITE" id="PS00879">
    <property type="entry name" value="ODR_DC_2_2"/>
    <property type="match status" value="1"/>
</dbReference>
<keyword evidence="4" id="KW-0456">Lyase</keyword>
<dbReference type="InterPro" id="IPR002986">
    <property type="entry name" value="DAP_deCOOHase_LysA"/>
</dbReference>
<dbReference type="InterPro" id="IPR022644">
    <property type="entry name" value="De-COase2_N"/>
</dbReference>
<accession>A0A830GM49</accession>
<dbReference type="InterPro" id="IPR029066">
    <property type="entry name" value="PLP-binding_barrel"/>
</dbReference>
<sequence length="427" mass="45603">MGVSGTTMRHSRNDRRKRLTEQVGRVLADVGTPVLVFFEADMRESYDRLRSALDDQYPESSVYVAVKANFLPDVLGLFSEWGARAEAFANCEIEAAMRAGFDPGDVLVTGMNWDADRIDRALASGVDTFLVDNRSDLATLRSVAVEADRRCDVLLRVNPELDVPTHPDIATGTPGSKFGMELSGGDVMAAARTVAGDDHLRLHGLQTHLGSQIDSPTPYQTATRALVELAADVERETGVAVDTIDVGGGFPVTYDEQVPPIEEYVSVIAETVHSACTDLGIDPPELCLEPGRYLFAPSGALLCSVGLLKETSSATYAVLDTGKNTVLAQQSVPIYAPFTDGPSREYSVAGPLCYSGDVFADGVLLPALDPGDVVALDRVGAYAIGRETHFNGMPMVPVVVVDADGGYEVVRERETCADVLPSDGTGD</sequence>
<keyword evidence="3 6" id="KW-0663">Pyridoxal phosphate</keyword>
<dbReference type="FunFam" id="3.20.20.10:FF:000003">
    <property type="entry name" value="Diaminopimelate decarboxylase"/>
    <property type="match status" value="1"/>
</dbReference>
<dbReference type="PANTHER" id="PTHR43727">
    <property type="entry name" value="DIAMINOPIMELATE DECARBOXYLASE"/>
    <property type="match status" value="1"/>
</dbReference>
<dbReference type="Proteomes" id="UP000605784">
    <property type="component" value="Unassembled WGS sequence"/>
</dbReference>
<dbReference type="AlphaFoldDB" id="A0A830GM49"/>
<reference evidence="8" key="1">
    <citation type="journal article" date="2014" name="Int. J. Syst. Evol. Microbiol.">
        <title>Complete genome sequence of Corynebacterium casei LMG S-19264T (=DSM 44701T), isolated from a smear-ripened cheese.</title>
        <authorList>
            <consortium name="US DOE Joint Genome Institute (JGI-PGF)"/>
            <person name="Walter F."/>
            <person name="Albersmeier A."/>
            <person name="Kalinowski J."/>
            <person name="Ruckert C."/>
        </authorList>
    </citation>
    <scope>NUCLEOTIDE SEQUENCE</scope>
    <source>
        <strain evidence="8">JCM 17820</strain>
    </source>
</reference>
<dbReference type="PRINTS" id="PR01179">
    <property type="entry name" value="ODADCRBXLASE"/>
</dbReference>
<dbReference type="Gene3D" id="2.40.37.10">
    <property type="entry name" value="Lyase, Ornithine Decarboxylase, Chain A, domain 1"/>
    <property type="match status" value="1"/>
</dbReference>
<dbReference type="GO" id="GO:0009089">
    <property type="term" value="P:lysine biosynthetic process via diaminopimelate"/>
    <property type="evidence" value="ECO:0007669"/>
    <property type="project" value="UniProtKB-UniRule"/>
</dbReference>
<evidence type="ECO:0000256" key="5">
    <source>
        <dbReference type="NCBIfam" id="TIGR01048"/>
    </source>
</evidence>
<dbReference type="NCBIfam" id="TIGR01048">
    <property type="entry name" value="lysA"/>
    <property type="match status" value="1"/>
</dbReference>
<dbReference type="Gene3D" id="3.20.20.10">
    <property type="entry name" value="Alanine racemase"/>
    <property type="match status" value="1"/>
</dbReference>
<evidence type="ECO:0000256" key="4">
    <source>
        <dbReference type="ARBA" id="ARBA00023239"/>
    </source>
</evidence>
<feature type="modified residue" description="N6-(pyridoxal phosphate)lysine" evidence="6">
    <location>
        <position position="67"/>
    </location>
</feature>
<dbReference type="SUPFAM" id="SSF50621">
    <property type="entry name" value="Alanine racemase C-terminal domain-like"/>
    <property type="match status" value="1"/>
</dbReference>
<gene>
    <name evidence="8" type="ORF">GCM10009030_22310</name>
</gene>
<keyword evidence="9" id="KW-1185">Reference proteome</keyword>
<dbReference type="InterPro" id="IPR009006">
    <property type="entry name" value="Ala_racemase/Decarboxylase_C"/>
</dbReference>
<comment type="caution">
    <text evidence="8">The sequence shown here is derived from an EMBL/GenBank/DDBJ whole genome shotgun (WGS) entry which is preliminary data.</text>
</comment>
<dbReference type="PANTHER" id="PTHR43727:SF2">
    <property type="entry name" value="GROUP IV DECARBOXYLASE"/>
    <property type="match status" value="1"/>
</dbReference>
<evidence type="ECO:0000256" key="1">
    <source>
        <dbReference type="ARBA" id="ARBA00001933"/>
    </source>
</evidence>
<dbReference type="GO" id="GO:0008836">
    <property type="term" value="F:diaminopimelate decarboxylase activity"/>
    <property type="evidence" value="ECO:0007669"/>
    <property type="project" value="UniProtKB-UniRule"/>
</dbReference>
<dbReference type="InterPro" id="IPR000183">
    <property type="entry name" value="Orn/DAP/Arg_de-COase"/>
</dbReference>
<evidence type="ECO:0000256" key="6">
    <source>
        <dbReference type="PIRSR" id="PIRSR600183-50"/>
    </source>
</evidence>